<evidence type="ECO:0000313" key="3">
    <source>
        <dbReference type="Proteomes" id="UP000317093"/>
    </source>
</evidence>
<organism evidence="2 3">
    <name type="scientific">Kolteria novifilia</name>
    <dbReference type="NCBI Taxonomy" id="2527975"/>
    <lineage>
        <taxon>Bacteria</taxon>
        <taxon>Pseudomonadati</taxon>
        <taxon>Planctomycetota</taxon>
        <taxon>Planctomycetia</taxon>
        <taxon>Kolteriales</taxon>
        <taxon>Kolteriaceae</taxon>
        <taxon>Kolteria</taxon>
    </lineage>
</organism>
<dbReference type="EC" id="3.2.2.9" evidence="2"/>
<dbReference type="PANTHER" id="PTHR46832">
    <property type="entry name" value="5'-METHYLTHIOADENOSINE/S-ADENOSYLHOMOCYSTEINE NUCLEOSIDASE"/>
    <property type="match status" value="1"/>
</dbReference>
<evidence type="ECO:0000313" key="2">
    <source>
        <dbReference type="EMBL" id="QDU64740.1"/>
    </source>
</evidence>
<feature type="domain" description="Nucleoside phosphorylase" evidence="1">
    <location>
        <begin position="129"/>
        <end position="183"/>
    </location>
</feature>
<evidence type="ECO:0000259" key="1">
    <source>
        <dbReference type="Pfam" id="PF01048"/>
    </source>
</evidence>
<accession>A0A518BCM4</accession>
<reference evidence="2 3" key="1">
    <citation type="submission" date="2019-02" db="EMBL/GenBank/DDBJ databases">
        <title>Deep-cultivation of Planctomycetes and their phenomic and genomic characterization uncovers novel biology.</title>
        <authorList>
            <person name="Wiegand S."/>
            <person name="Jogler M."/>
            <person name="Boedeker C."/>
            <person name="Pinto D."/>
            <person name="Vollmers J."/>
            <person name="Rivas-Marin E."/>
            <person name="Kohn T."/>
            <person name="Peeters S.H."/>
            <person name="Heuer A."/>
            <person name="Rast P."/>
            <person name="Oberbeckmann S."/>
            <person name="Bunk B."/>
            <person name="Jeske O."/>
            <person name="Meyerdierks A."/>
            <person name="Storesund J.E."/>
            <person name="Kallscheuer N."/>
            <person name="Luecker S."/>
            <person name="Lage O.M."/>
            <person name="Pohl T."/>
            <person name="Merkel B.J."/>
            <person name="Hornburger P."/>
            <person name="Mueller R.-W."/>
            <person name="Bruemmer F."/>
            <person name="Labrenz M."/>
            <person name="Spormann A.M."/>
            <person name="Op den Camp H."/>
            <person name="Overmann J."/>
            <person name="Amann R."/>
            <person name="Jetten M.S.M."/>
            <person name="Mascher T."/>
            <person name="Medema M.H."/>
            <person name="Devos D.P."/>
            <person name="Kaster A.-K."/>
            <person name="Ovreas L."/>
            <person name="Rohde M."/>
            <person name="Galperin M.Y."/>
            <person name="Jogler C."/>
        </authorList>
    </citation>
    <scope>NUCLEOTIDE SEQUENCE [LARGE SCALE GENOMIC DNA]</scope>
    <source>
        <strain evidence="2 3">Pan216</strain>
    </source>
</reference>
<sequence length="244" mass="26577">MTSEPTGPAVVLTAVATEARIVTRQLEAESVERTPFWHSAGRIDRREVVVVRMGVGPARAMRATAWAIDTFAPSHLLVCGFAGGLDPTLRMGTVLQPHEVHRQGKPPIPLANLGPTSGATTILSRDELAETPSEKEDLFRRSGCQAVDMETYEVASVAAEHQITPYVIRAISDDAHTSLDRRFMRLVDSSGDVRPGKVVTLLLSNPTSVMGLMRLGRDATIASDALWASLRHTLERLSRRPRAP</sequence>
<dbReference type="GO" id="GO:0008782">
    <property type="term" value="F:adenosylhomocysteine nucleosidase activity"/>
    <property type="evidence" value="ECO:0007669"/>
    <property type="project" value="UniProtKB-EC"/>
</dbReference>
<protein>
    <submittedName>
        <fullName evidence="2">5'-methylthioadenosine/S-adenosylhomocysteine nucleosidase</fullName>
        <ecNumber evidence="2">3.2.2.9</ecNumber>
    </submittedName>
</protein>
<dbReference type="InterPro" id="IPR035994">
    <property type="entry name" value="Nucleoside_phosphorylase_sf"/>
</dbReference>
<dbReference type="InterPro" id="IPR000845">
    <property type="entry name" value="Nucleoside_phosphorylase_d"/>
</dbReference>
<dbReference type="AlphaFoldDB" id="A0A518BCM4"/>
<dbReference type="GO" id="GO:0019284">
    <property type="term" value="P:L-methionine salvage from S-adenosylmethionine"/>
    <property type="evidence" value="ECO:0007669"/>
    <property type="project" value="TreeGrafter"/>
</dbReference>
<proteinExistence type="predicted"/>
<feature type="domain" description="Nucleoside phosphorylase" evidence="1">
    <location>
        <begin position="10"/>
        <end position="101"/>
    </location>
</feature>
<dbReference type="Proteomes" id="UP000317093">
    <property type="component" value="Chromosome"/>
</dbReference>
<dbReference type="SUPFAM" id="SSF53167">
    <property type="entry name" value="Purine and uridine phosphorylases"/>
    <property type="match status" value="1"/>
</dbReference>
<dbReference type="Pfam" id="PF01048">
    <property type="entry name" value="PNP_UDP_1"/>
    <property type="match status" value="2"/>
</dbReference>
<dbReference type="GO" id="GO:0005829">
    <property type="term" value="C:cytosol"/>
    <property type="evidence" value="ECO:0007669"/>
    <property type="project" value="TreeGrafter"/>
</dbReference>
<dbReference type="PANTHER" id="PTHR46832:SF2">
    <property type="entry name" value="FUTALOSINE HYDROLASE"/>
    <property type="match status" value="1"/>
</dbReference>
<keyword evidence="2" id="KW-0326">Glycosidase</keyword>
<dbReference type="Gene3D" id="3.40.50.1580">
    <property type="entry name" value="Nucleoside phosphorylase domain"/>
    <property type="match status" value="2"/>
</dbReference>
<dbReference type="GO" id="GO:0008930">
    <property type="term" value="F:methylthioadenosine nucleosidase activity"/>
    <property type="evidence" value="ECO:0007669"/>
    <property type="project" value="TreeGrafter"/>
</dbReference>
<dbReference type="RefSeq" id="WP_419193049.1">
    <property type="nucleotide sequence ID" value="NZ_CP036279.1"/>
</dbReference>
<dbReference type="EMBL" id="CP036279">
    <property type="protein sequence ID" value="QDU64740.1"/>
    <property type="molecule type" value="Genomic_DNA"/>
</dbReference>
<name>A0A518BCM4_9BACT</name>
<dbReference type="GO" id="GO:0009116">
    <property type="term" value="P:nucleoside metabolic process"/>
    <property type="evidence" value="ECO:0007669"/>
    <property type="project" value="InterPro"/>
</dbReference>
<keyword evidence="3" id="KW-1185">Reference proteome</keyword>
<gene>
    <name evidence="2" type="primary">mtnN</name>
    <name evidence="2" type="ORF">Pan216_56320</name>
</gene>
<keyword evidence="2" id="KW-0378">Hydrolase</keyword>
<dbReference type="KEGG" id="knv:Pan216_56320"/>